<protein>
    <recommendedName>
        <fullName evidence="3">Pilus assembly protein PilM</fullName>
    </recommendedName>
</protein>
<dbReference type="InterPro" id="IPR005883">
    <property type="entry name" value="PilM"/>
</dbReference>
<dbReference type="InterPro" id="IPR043129">
    <property type="entry name" value="ATPase_NBD"/>
</dbReference>
<comment type="caution">
    <text evidence="1">The sequence shown here is derived from an EMBL/GenBank/DDBJ whole genome shotgun (WGS) entry which is preliminary data.</text>
</comment>
<dbReference type="Pfam" id="PF11104">
    <property type="entry name" value="PilM_2"/>
    <property type="match status" value="1"/>
</dbReference>
<proteinExistence type="predicted"/>
<sequence length="222" mass="24307">MALLYTSKPKGLLGIDIADNSVNLVELSKHSHLIRLECYASAQLPAGAVIDGLIHNEIVLAETLQQLILTAKPCCRDAVIALPDSAVIEKQFELPARLNKKQRQAQIEALIAETIPYPIHDVAFDYWLALTQPETEANQTFSVAVCRKQQVQSREIVLAMAELNCIAIELQSCAQWRSRERLTSLSCVNLALGVERTELLSMTGALEVAYGLAARGLVDGSN</sequence>
<dbReference type="PANTHER" id="PTHR32432:SF3">
    <property type="entry name" value="ETHANOLAMINE UTILIZATION PROTEIN EUTJ"/>
    <property type="match status" value="1"/>
</dbReference>
<dbReference type="PANTHER" id="PTHR32432">
    <property type="entry name" value="CELL DIVISION PROTEIN FTSA-RELATED"/>
    <property type="match status" value="1"/>
</dbReference>
<dbReference type="OrthoDB" id="9773403at2"/>
<dbReference type="InterPro" id="IPR050696">
    <property type="entry name" value="FtsA/MreB"/>
</dbReference>
<keyword evidence="2" id="KW-1185">Reference proteome</keyword>
<evidence type="ECO:0000313" key="1">
    <source>
        <dbReference type="EMBL" id="TXR51865.1"/>
    </source>
</evidence>
<name>A0A5C8Z1B6_9GAMM</name>
<dbReference type="AlphaFoldDB" id="A0A5C8Z1B6"/>
<dbReference type="Proteomes" id="UP000321764">
    <property type="component" value="Unassembled WGS sequence"/>
</dbReference>
<organism evidence="1 2">
    <name type="scientific">Reinekea thalattae</name>
    <dbReference type="NCBI Taxonomy" id="2593301"/>
    <lineage>
        <taxon>Bacteria</taxon>
        <taxon>Pseudomonadati</taxon>
        <taxon>Pseudomonadota</taxon>
        <taxon>Gammaproteobacteria</taxon>
        <taxon>Oceanospirillales</taxon>
        <taxon>Saccharospirillaceae</taxon>
        <taxon>Reinekea</taxon>
    </lineage>
</organism>
<dbReference type="Gene3D" id="3.30.420.40">
    <property type="match status" value="1"/>
</dbReference>
<evidence type="ECO:0008006" key="3">
    <source>
        <dbReference type="Google" id="ProtNLM"/>
    </source>
</evidence>
<dbReference type="RefSeq" id="WP_147714462.1">
    <property type="nucleotide sequence ID" value="NZ_VKAD01000002.1"/>
</dbReference>
<accession>A0A5C8Z1B6</accession>
<dbReference type="SUPFAM" id="SSF53067">
    <property type="entry name" value="Actin-like ATPase domain"/>
    <property type="match status" value="1"/>
</dbReference>
<dbReference type="EMBL" id="VKAD01000002">
    <property type="protein sequence ID" value="TXR51865.1"/>
    <property type="molecule type" value="Genomic_DNA"/>
</dbReference>
<reference evidence="1 2" key="1">
    <citation type="submission" date="2019-07" db="EMBL/GenBank/DDBJ databases">
        <title>Reinekea sp. strain SSH23 genome sequencing and assembly.</title>
        <authorList>
            <person name="Kim I."/>
        </authorList>
    </citation>
    <scope>NUCLEOTIDE SEQUENCE [LARGE SCALE GENOMIC DNA]</scope>
    <source>
        <strain evidence="1 2">SSH23</strain>
    </source>
</reference>
<evidence type="ECO:0000313" key="2">
    <source>
        <dbReference type="Proteomes" id="UP000321764"/>
    </source>
</evidence>
<gene>
    <name evidence="1" type="ORF">FME95_10580</name>
</gene>